<dbReference type="Gene3D" id="3.40.190.10">
    <property type="entry name" value="Periplasmic binding protein-like II"/>
    <property type="match status" value="2"/>
</dbReference>
<feature type="domain" description="Solute-binding protein family 3/N-terminal" evidence="13">
    <location>
        <begin position="45"/>
        <end position="272"/>
    </location>
</feature>
<sequence>MKLKKILALLAASVLTLGLFAGCGEEAKETGAAGGDSSKPLSGKHYVIALSASFKNFESVTVDEEGNETYEGLDIDFIEQLSKDLGFTYEISNMQFSGLIGALQSGRADMVISGMTATDERRKNVDFSIGYIQARDAFLVKKGSGITTVDDLTGKKIGCSTGTSYEDMARRVPNAQVSTFDGQPAVLQELLNGRIDAMCTDGSLIDGFMKQYDEIDGFMVPVDSSLSEGVAKEFAIAFPKDSELKKVFDEEIQTLKDNGTMDQIIVKWLGEAYIGE</sequence>
<evidence type="ECO:0000259" key="14">
    <source>
        <dbReference type="SMART" id="SM00079"/>
    </source>
</evidence>
<evidence type="ECO:0000256" key="9">
    <source>
        <dbReference type="ARBA" id="ARBA00023180"/>
    </source>
</evidence>
<accession>A0A1C6ITK8</accession>
<evidence type="ECO:0000256" key="2">
    <source>
        <dbReference type="ARBA" id="ARBA00022448"/>
    </source>
</evidence>
<protein>
    <submittedName>
        <fullName evidence="16">Arginine-binding extracellular protein ArtP</fullName>
    </submittedName>
</protein>
<evidence type="ECO:0000256" key="6">
    <source>
        <dbReference type="ARBA" id="ARBA00023065"/>
    </source>
</evidence>
<dbReference type="SMART" id="SM00079">
    <property type="entry name" value="PBPe"/>
    <property type="match status" value="1"/>
</dbReference>
<evidence type="ECO:0000259" key="15">
    <source>
        <dbReference type="SMART" id="SM00918"/>
    </source>
</evidence>
<dbReference type="SMART" id="SM00918">
    <property type="entry name" value="Lig_chan-Glu_bd"/>
    <property type="match status" value="1"/>
</dbReference>
<feature type="signal peptide" evidence="12">
    <location>
        <begin position="1"/>
        <end position="21"/>
    </location>
</feature>
<keyword evidence="2" id="KW-0813">Transport</keyword>
<dbReference type="PROSITE" id="PS51257">
    <property type="entry name" value="PROKAR_LIPOPROTEIN"/>
    <property type="match status" value="1"/>
</dbReference>
<evidence type="ECO:0000256" key="5">
    <source>
        <dbReference type="ARBA" id="ARBA00022989"/>
    </source>
</evidence>
<keyword evidence="7" id="KW-0472">Membrane</keyword>
<evidence type="ECO:0000256" key="3">
    <source>
        <dbReference type="ARBA" id="ARBA00022692"/>
    </source>
</evidence>
<evidence type="ECO:0000259" key="13">
    <source>
        <dbReference type="SMART" id="SM00062"/>
    </source>
</evidence>
<dbReference type="PANTHER" id="PTHR35936">
    <property type="entry name" value="MEMBRANE-BOUND LYTIC MUREIN TRANSGLYCOSYLASE F"/>
    <property type="match status" value="1"/>
</dbReference>
<comment type="subcellular location">
    <subcellularLocation>
        <location evidence="1">Membrane</location>
        <topology evidence="1">Multi-pass membrane protein</topology>
    </subcellularLocation>
</comment>
<reference evidence="16" key="1">
    <citation type="submission" date="2015-09" db="EMBL/GenBank/DDBJ databases">
        <authorList>
            <consortium name="Pathogen Informatics"/>
        </authorList>
    </citation>
    <scope>NUCLEOTIDE SEQUENCE</scope>
    <source>
        <strain evidence="16">2789STDY5834896</strain>
    </source>
</reference>
<keyword evidence="10" id="KW-1071">Ligand-gated ion channel</keyword>
<organism evidence="16">
    <name type="scientific">uncultured Anaerotruncus sp</name>
    <dbReference type="NCBI Taxonomy" id="905011"/>
    <lineage>
        <taxon>Bacteria</taxon>
        <taxon>Bacillati</taxon>
        <taxon>Bacillota</taxon>
        <taxon>Clostridia</taxon>
        <taxon>Eubacteriales</taxon>
        <taxon>Oscillospiraceae</taxon>
        <taxon>Anaerotruncus</taxon>
        <taxon>environmental samples</taxon>
    </lineage>
</organism>
<evidence type="ECO:0000256" key="4">
    <source>
        <dbReference type="ARBA" id="ARBA00022729"/>
    </source>
</evidence>
<dbReference type="PANTHER" id="PTHR35936:SF17">
    <property type="entry name" value="ARGININE-BINDING EXTRACELLULAR PROTEIN ARTP"/>
    <property type="match status" value="1"/>
</dbReference>
<dbReference type="InterPro" id="IPR001638">
    <property type="entry name" value="Solute-binding_3/MltF_N"/>
</dbReference>
<name>A0A1C6ITK8_9FIRM</name>
<gene>
    <name evidence="16" type="primary">artP_3</name>
    <name evidence="16" type="ORF">SAMEA3545359_01645</name>
</gene>
<dbReference type="SMART" id="SM00062">
    <property type="entry name" value="PBPb"/>
    <property type="match status" value="1"/>
</dbReference>
<evidence type="ECO:0000256" key="7">
    <source>
        <dbReference type="ARBA" id="ARBA00023136"/>
    </source>
</evidence>
<keyword evidence="11" id="KW-0407">Ion channel</keyword>
<keyword evidence="6" id="KW-0406">Ion transport</keyword>
<dbReference type="InterPro" id="IPR019594">
    <property type="entry name" value="Glu/Gly-bd"/>
</dbReference>
<keyword evidence="5" id="KW-1133">Transmembrane helix</keyword>
<evidence type="ECO:0000256" key="11">
    <source>
        <dbReference type="ARBA" id="ARBA00023303"/>
    </source>
</evidence>
<evidence type="ECO:0000256" key="10">
    <source>
        <dbReference type="ARBA" id="ARBA00023286"/>
    </source>
</evidence>
<evidence type="ECO:0000313" key="16">
    <source>
        <dbReference type="EMBL" id="SCJ72665.1"/>
    </source>
</evidence>
<keyword evidence="9" id="KW-0325">Glycoprotein</keyword>
<dbReference type="AlphaFoldDB" id="A0A1C6ITK8"/>
<evidence type="ECO:0000256" key="12">
    <source>
        <dbReference type="SAM" id="SignalP"/>
    </source>
</evidence>
<keyword evidence="3" id="KW-0812">Transmembrane</keyword>
<keyword evidence="8" id="KW-0675">Receptor</keyword>
<dbReference type="InterPro" id="IPR001320">
    <property type="entry name" value="Iontro_rcpt_C"/>
</dbReference>
<dbReference type="SUPFAM" id="SSF53850">
    <property type="entry name" value="Periplasmic binding protein-like II"/>
    <property type="match status" value="1"/>
</dbReference>
<dbReference type="EMBL" id="FMHG01000001">
    <property type="protein sequence ID" value="SCJ72665.1"/>
    <property type="molecule type" value="Genomic_DNA"/>
</dbReference>
<feature type="domain" description="Ionotropic glutamate receptor C-terminal" evidence="14">
    <location>
        <begin position="45"/>
        <end position="271"/>
    </location>
</feature>
<dbReference type="GO" id="GO:0016020">
    <property type="term" value="C:membrane"/>
    <property type="evidence" value="ECO:0007669"/>
    <property type="project" value="UniProtKB-SubCell"/>
</dbReference>
<proteinExistence type="predicted"/>
<feature type="domain" description="Ionotropic glutamate receptor L-glutamate and glycine-binding" evidence="15">
    <location>
        <begin position="53"/>
        <end position="105"/>
    </location>
</feature>
<evidence type="ECO:0000256" key="8">
    <source>
        <dbReference type="ARBA" id="ARBA00023170"/>
    </source>
</evidence>
<dbReference type="GO" id="GO:0015276">
    <property type="term" value="F:ligand-gated monoatomic ion channel activity"/>
    <property type="evidence" value="ECO:0007669"/>
    <property type="project" value="InterPro"/>
</dbReference>
<dbReference type="Pfam" id="PF00497">
    <property type="entry name" value="SBP_bac_3"/>
    <property type="match status" value="1"/>
</dbReference>
<feature type="chain" id="PRO_5038902052" evidence="12">
    <location>
        <begin position="22"/>
        <end position="276"/>
    </location>
</feature>
<evidence type="ECO:0000256" key="1">
    <source>
        <dbReference type="ARBA" id="ARBA00004141"/>
    </source>
</evidence>
<keyword evidence="4 12" id="KW-0732">Signal</keyword>